<evidence type="ECO:0000256" key="2">
    <source>
        <dbReference type="ARBA" id="ARBA00022801"/>
    </source>
</evidence>
<dbReference type="InterPro" id="IPR003140">
    <property type="entry name" value="PLipase/COase/thioEstase"/>
</dbReference>
<feature type="domain" description="Phospholipase/carboxylesterase/thioesterase" evidence="3">
    <location>
        <begin position="21"/>
        <end position="242"/>
    </location>
</feature>
<name>A0A1J4MA53_9CRYT</name>
<reference evidence="4 5" key="1">
    <citation type="submission" date="2016-10" db="EMBL/GenBank/DDBJ databases">
        <title>Reductive evolution of mitochondrial metabolism and differential evolution of invasion-related proteins in Cryptosporidium.</title>
        <authorList>
            <person name="Liu S."/>
            <person name="Roellig D.M."/>
            <person name="Guo Y."/>
            <person name="Li N."/>
            <person name="Frace M.A."/>
            <person name="Tang K."/>
            <person name="Zhang L."/>
            <person name="Feng Y."/>
            <person name="Xiao L."/>
        </authorList>
    </citation>
    <scope>NUCLEOTIDE SEQUENCE [LARGE SCALE GENOMIC DNA]</scope>
    <source>
        <strain evidence="4">30847</strain>
    </source>
</reference>
<dbReference type="GeneID" id="92366847"/>
<dbReference type="AlphaFoldDB" id="A0A1J4MA53"/>
<sequence length="263" mass="29431">MKLHKGDGYGGEGLYYEPENYKEVVIWLHGLGGNANEWSDLIKRSTLYPKLVKTKWILLSAPQRPVTLNNGMLSSAWFDIKSLKEGANEDIEGFKQSAMRIINIIREEEKKGIKQNKIIIGGFSQGAAMSYLVGLAAKNIHLGGIIALSGWLPLRVDGFNKGNESSLNDNYLYFGDTKENKNKIKIFVGHGEDDFIVQHTWGKNSANIIRDHLKLPLITFNSYSNMGHSINNSELLDVYNFIIDVFGDIPLSANKSDVVLNIE</sequence>
<dbReference type="InterPro" id="IPR029058">
    <property type="entry name" value="AB_hydrolase_fold"/>
</dbReference>
<accession>A0A1J4MA53</accession>
<evidence type="ECO:0000259" key="3">
    <source>
        <dbReference type="Pfam" id="PF02230"/>
    </source>
</evidence>
<dbReference type="Pfam" id="PF02230">
    <property type="entry name" value="Abhydrolase_2"/>
    <property type="match status" value="1"/>
</dbReference>
<protein>
    <submittedName>
        <fullName evidence="4">Phospholipase carboxylesterase family protein</fullName>
    </submittedName>
</protein>
<gene>
    <name evidence="4" type="ORF">cand_026630</name>
</gene>
<dbReference type="PANTHER" id="PTHR10655">
    <property type="entry name" value="LYSOPHOSPHOLIPASE-RELATED"/>
    <property type="match status" value="1"/>
</dbReference>
<keyword evidence="5" id="KW-1185">Reference proteome</keyword>
<organism evidence="4 5">
    <name type="scientific">Cryptosporidium andersoni</name>
    <dbReference type="NCBI Taxonomy" id="117008"/>
    <lineage>
        <taxon>Eukaryota</taxon>
        <taxon>Sar</taxon>
        <taxon>Alveolata</taxon>
        <taxon>Apicomplexa</taxon>
        <taxon>Conoidasida</taxon>
        <taxon>Coccidia</taxon>
        <taxon>Eucoccidiorida</taxon>
        <taxon>Eimeriorina</taxon>
        <taxon>Cryptosporidiidae</taxon>
        <taxon>Cryptosporidium</taxon>
    </lineage>
</organism>
<comment type="caution">
    <text evidence="4">The sequence shown here is derived from an EMBL/GenBank/DDBJ whole genome shotgun (WGS) entry which is preliminary data.</text>
</comment>
<dbReference type="Proteomes" id="UP000186804">
    <property type="component" value="Unassembled WGS sequence"/>
</dbReference>
<dbReference type="RefSeq" id="XP_067066474.1">
    <property type="nucleotide sequence ID" value="XM_067212891.1"/>
</dbReference>
<dbReference type="OrthoDB" id="2418081at2759"/>
<dbReference type="InterPro" id="IPR050565">
    <property type="entry name" value="LYPA1-2/EST-like"/>
</dbReference>
<dbReference type="EMBL" id="LRBS01000125">
    <property type="protein sequence ID" value="OII71105.1"/>
    <property type="molecule type" value="Genomic_DNA"/>
</dbReference>
<dbReference type="GO" id="GO:0008474">
    <property type="term" value="F:palmitoyl-(protein) hydrolase activity"/>
    <property type="evidence" value="ECO:0007669"/>
    <property type="project" value="TreeGrafter"/>
</dbReference>
<dbReference type="PANTHER" id="PTHR10655:SF17">
    <property type="entry name" value="LYSOPHOSPHOLIPASE-LIKE PROTEIN 1"/>
    <property type="match status" value="1"/>
</dbReference>
<evidence type="ECO:0000313" key="4">
    <source>
        <dbReference type="EMBL" id="OII71105.1"/>
    </source>
</evidence>
<comment type="similarity">
    <text evidence="1">Belongs to the AB hydrolase superfamily. AB hydrolase 2 family.</text>
</comment>
<evidence type="ECO:0000313" key="5">
    <source>
        <dbReference type="Proteomes" id="UP000186804"/>
    </source>
</evidence>
<keyword evidence="2" id="KW-0378">Hydrolase</keyword>
<dbReference type="VEuPathDB" id="CryptoDB:cand_026630"/>
<dbReference type="Gene3D" id="3.40.50.1820">
    <property type="entry name" value="alpha/beta hydrolase"/>
    <property type="match status" value="1"/>
</dbReference>
<dbReference type="GO" id="GO:0005737">
    <property type="term" value="C:cytoplasm"/>
    <property type="evidence" value="ECO:0007669"/>
    <property type="project" value="TreeGrafter"/>
</dbReference>
<dbReference type="GO" id="GO:0052689">
    <property type="term" value="F:carboxylic ester hydrolase activity"/>
    <property type="evidence" value="ECO:0007669"/>
    <property type="project" value="TreeGrafter"/>
</dbReference>
<proteinExistence type="inferred from homology"/>
<evidence type="ECO:0000256" key="1">
    <source>
        <dbReference type="ARBA" id="ARBA00006499"/>
    </source>
</evidence>
<dbReference type="SUPFAM" id="SSF53474">
    <property type="entry name" value="alpha/beta-Hydrolases"/>
    <property type="match status" value="1"/>
</dbReference>